<dbReference type="InterPro" id="IPR003399">
    <property type="entry name" value="Mce/MlaD"/>
</dbReference>
<dbReference type="STRING" id="3088.A0A383W867"/>
<dbReference type="AlphaFoldDB" id="A0A383W867"/>
<sequence>MHSQRLGAGRLQQQHAVHPRQQQQCRAVCSRHSGLHQHAGYTLQPLQLQRMPLLQPRLQQQTRQWQLHVVAAAGSQPPESTGQTGFLSSLYKSLRDFGLGKSSMAEGTLGLFTLMGGLTGVALLLWVKGTALRTGRPYQATIEFPLACGITVGTPVRIRGVAVGSVLNVRPSLDKVDVLVEVNDIGTVIPRNSVIEANQSGLIAEPLVDITPQLPLPEYTASPLNVAACEDEATIVCNAGHIRGQQGVALDDMVYVMTRMARQMEEEGIDKFFEAAQAAKAALEEATPLLEEATALTKEITPLLQELREGGLMTNLDHLTEAAAGAAADIQSLQKAVLTDDNVRALRSAVLTLCKTLEHVESISADVSVFSRDTGVQRNLKTLITALSRIIEE</sequence>
<dbReference type="EMBL" id="FNXT01000813">
    <property type="protein sequence ID" value="SZX67811.1"/>
    <property type="molecule type" value="Genomic_DNA"/>
</dbReference>
<reference evidence="4 5" key="1">
    <citation type="submission" date="2016-10" db="EMBL/GenBank/DDBJ databases">
        <authorList>
            <person name="Cai Z."/>
        </authorList>
    </citation>
    <scope>NUCLEOTIDE SEQUENCE [LARGE SCALE GENOMIC DNA]</scope>
</reference>
<dbReference type="PANTHER" id="PTHR34675:SF1">
    <property type="entry name" value="PROTEIN TRIGALACTOSYLDIACYLGLYCEROL 2, CHLOROPLASTIC"/>
    <property type="match status" value="1"/>
</dbReference>
<gene>
    <name evidence="4" type="ORF">BQ4739_LOCUS14068</name>
    <name evidence="3" type="ORF">BQ4739_LOCUS8166</name>
</gene>
<evidence type="ECO:0000313" key="5">
    <source>
        <dbReference type="Proteomes" id="UP000256970"/>
    </source>
</evidence>
<dbReference type="PANTHER" id="PTHR34675">
    <property type="entry name" value="PROTEIN TRIGALACTOSYLDIACYLGLYCEROL 2, CHLOROPLASTIC"/>
    <property type="match status" value="1"/>
</dbReference>
<accession>A0A383W867</accession>
<keyword evidence="1" id="KW-0812">Transmembrane</keyword>
<feature type="domain" description="Mce/MlaD" evidence="2">
    <location>
        <begin position="137"/>
        <end position="212"/>
    </location>
</feature>
<keyword evidence="1" id="KW-0472">Membrane</keyword>
<protein>
    <recommendedName>
        <fullName evidence="2">Mce/MlaD domain-containing protein</fullName>
    </recommendedName>
</protein>
<evidence type="ECO:0000256" key="1">
    <source>
        <dbReference type="SAM" id="Phobius"/>
    </source>
</evidence>
<dbReference type="InterPro" id="IPR039342">
    <property type="entry name" value="TGD2-like"/>
</dbReference>
<evidence type="ECO:0000313" key="3">
    <source>
        <dbReference type="EMBL" id="SZX67811.1"/>
    </source>
</evidence>
<dbReference type="EMBL" id="FNXT01001198">
    <property type="protein sequence ID" value="SZX73818.1"/>
    <property type="molecule type" value="Genomic_DNA"/>
</dbReference>
<organism evidence="4 5">
    <name type="scientific">Tetradesmus obliquus</name>
    <name type="common">Green alga</name>
    <name type="synonym">Acutodesmus obliquus</name>
    <dbReference type="NCBI Taxonomy" id="3088"/>
    <lineage>
        <taxon>Eukaryota</taxon>
        <taxon>Viridiplantae</taxon>
        <taxon>Chlorophyta</taxon>
        <taxon>core chlorophytes</taxon>
        <taxon>Chlorophyceae</taxon>
        <taxon>CS clade</taxon>
        <taxon>Sphaeropleales</taxon>
        <taxon>Scenedesmaceae</taxon>
        <taxon>Tetradesmus</taxon>
    </lineage>
</organism>
<evidence type="ECO:0000259" key="2">
    <source>
        <dbReference type="Pfam" id="PF02470"/>
    </source>
</evidence>
<dbReference type="GO" id="GO:0005543">
    <property type="term" value="F:phospholipid binding"/>
    <property type="evidence" value="ECO:0007669"/>
    <property type="project" value="TreeGrafter"/>
</dbReference>
<dbReference type="Pfam" id="PF02470">
    <property type="entry name" value="MlaD"/>
    <property type="match status" value="1"/>
</dbReference>
<keyword evidence="5" id="KW-1185">Reference proteome</keyword>
<dbReference type="Proteomes" id="UP000256970">
    <property type="component" value="Unassembled WGS sequence"/>
</dbReference>
<keyword evidence="1" id="KW-1133">Transmembrane helix</keyword>
<dbReference type="GO" id="GO:0005319">
    <property type="term" value="F:lipid transporter activity"/>
    <property type="evidence" value="ECO:0007669"/>
    <property type="project" value="TreeGrafter"/>
</dbReference>
<name>A0A383W867_TETOB</name>
<proteinExistence type="predicted"/>
<evidence type="ECO:0000313" key="4">
    <source>
        <dbReference type="EMBL" id="SZX73818.1"/>
    </source>
</evidence>
<dbReference type="GO" id="GO:0009706">
    <property type="term" value="C:chloroplast inner membrane"/>
    <property type="evidence" value="ECO:0007669"/>
    <property type="project" value="TreeGrafter"/>
</dbReference>
<feature type="transmembrane region" description="Helical" evidence="1">
    <location>
        <begin position="109"/>
        <end position="127"/>
    </location>
</feature>